<reference evidence="3" key="2">
    <citation type="submission" date="2015-01" db="EMBL/GenBank/DDBJ databases">
        <title>Evolutionary Origins and Diversification of the Mycorrhizal Mutualists.</title>
        <authorList>
            <consortium name="DOE Joint Genome Institute"/>
            <consortium name="Mycorrhizal Genomics Consortium"/>
            <person name="Kohler A."/>
            <person name="Kuo A."/>
            <person name="Nagy L.G."/>
            <person name="Floudas D."/>
            <person name="Copeland A."/>
            <person name="Barry K.W."/>
            <person name="Cichocki N."/>
            <person name="Veneault-Fourrey C."/>
            <person name="LaButti K."/>
            <person name="Lindquist E.A."/>
            <person name="Lipzen A."/>
            <person name="Lundell T."/>
            <person name="Morin E."/>
            <person name="Murat C."/>
            <person name="Riley R."/>
            <person name="Ohm R."/>
            <person name="Sun H."/>
            <person name="Tunlid A."/>
            <person name="Henrissat B."/>
            <person name="Grigoriev I.V."/>
            <person name="Hibbett D.S."/>
            <person name="Martin F."/>
        </authorList>
    </citation>
    <scope>NUCLEOTIDE SEQUENCE [LARGE SCALE GENOMIC DNA]</scope>
    <source>
        <strain evidence="3">Ve08.2h10</strain>
    </source>
</reference>
<dbReference type="InParanoid" id="A0A0D0D7V2"/>
<evidence type="ECO:0000313" key="2">
    <source>
        <dbReference type="EMBL" id="KIK73115.1"/>
    </source>
</evidence>
<accession>A0A0D0D7V2</accession>
<keyword evidence="3" id="KW-1185">Reference proteome</keyword>
<feature type="compositionally biased region" description="Acidic residues" evidence="1">
    <location>
        <begin position="80"/>
        <end position="89"/>
    </location>
</feature>
<sequence length="133" mass="14583">MHPNIFPTNKQVTKLTDKARAALEDKLTSVTSKKQGKDDQTHMSSTSNSVSTINGYPDKAPAQEMSTNGTAHKRCRVEVEDVDKDEEDNCTQQASQLPENGNTILIGPNDEQRGGEIKAVVDSKEDLTPEDKL</sequence>
<reference evidence="2 3" key="1">
    <citation type="submission" date="2014-04" db="EMBL/GenBank/DDBJ databases">
        <authorList>
            <consortium name="DOE Joint Genome Institute"/>
            <person name="Kuo A."/>
            <person name="Kohler A."/>
            <person name="Jargeat P."/>
            <person name="Nagy L.G."/>
            <person name="Floudas D."/>
            <person name="Copeland A."/>
            <person name="Barry K.W."/>
            <person name="Cichocki N."/>
            <person name="Veneault-Fourrey C."/>
            <person name="LaButti K."/>
            <person name="Lindquist E.A."/>
            <person name="Lipzen A."/>
            <person name="Lundell T."/>
            <person name="Morin E."/>
            <person name="Murat C."/>
            <person name="Sun H."/>
            <person name="Tunlid A."/>
            <person name="Henrissat B."/>
            <person name="Grigoriev I.V."/>
            <person name="Hibbett D.S."/>
            <person name="Martin F."/>
            <person name="Nordberg H.P."/>
            <person name="Cantor M.N."/>
            <person name="Hua S.X."/>
        </authorList>
    </citation>
    <scope>NUCLEOTIDE SEQUENCE [LARGE SCALE GENOMIC DNA]</scope>
    <source>
        <strain evidence="2 3">Ve08.2h10</strain>
    </source>
</reference>
<organism evidence="2 3">
    <name type="scientific">Paxillus rubicundulus Ve08.2h10</name>
    <dbReference type="NCBI Taxonomy" id="930991"/>
    <lineage>
        <taxon>Eukaryota</taxon>
        <taxon>Fungi</taxon>
        <taxon>Dikarya</taxon>
        <taxon>Basidiomycota</taxon>
        <taxon>Agaricomycotina</taxon>
        <taxon>Agaricomycetes</taxon>
        <taxon>Agaricomycetidae</taxon>
        <taxon>Boletales</taxon>
        <taxon>Paxilineae</taxon>
        <taxon>Paxillaceae</taxon>
        <taxon>Paxillus</taxon>
    </lineage>
</organism>
<dbReference type="AlphaFoldDB" id="A0A0D0D7V2"/>
<feature type="region of interest" description="Disordered" evidence="1">
    <location>
        <begin position="26"/>
        <end position="113"/>
    </location>
</feature>
<dbReference type="OrthoDB" id="2685403at2759"/>
<dbReference type="EMBL" id="KN830087">
    <property type="protein sequence ID" value="KIK73115.1"/>
    <property type="molecule type" value="Genomic_DNA"/>
</dbReference>
<gene>
    <name evidence="2" type="ORF">PAXRUDRAFT_29272</name>
</gene>
<evidence type="ECO:0000256" key="1">
    <source>
        <dbReference type="SAM" id="MobiDB-lite"/>
    </source>
</evidence>
<feature type="non-terminal residue" evidence="2">
    <location>
        <position position="133"/>
    </location>
</feature>
<proteinExistence type="predicted"/>
<dbReference type="HOGENOM" id="CLU_1911695_0_0_1"/>
<protein>
    <submittedName>
        <fullName evidence="2">Uncharacterized protein</fullName>
    </submittedName>
</protein>
<feature type="compositionally biased region" description="Polar residues" evidence="1">
    <location>
        <begin position="42"/>
        <end position="54"/>
    </location>
</feature>
<dbReference type="Proteomes" id="UP000054538">
    <property type="component" value="Unassembled WGS sequence"/>
</dbReference>
<evidence type="ECO:0000313" key="3">
    <source>
        <dbReference type="Proteomes" id="UP000054538"/>
    </source>
</evidence>
<name>A0A0D0D7V2_9AGAM</name>
<feature type="compositionally biased region" description="Polar residues" evidence="1">
    <location>
        <begin position="90"/>
        <end position="103"/>
    </location>
</feature>